<sequence length="102" mass="11176">MKLRSKLFSLSTVILAALIISAFQSDMRQAQAAGRPGLCRPKAAAALTGKKRVTDAKAMQITGATIVRQIRRGQGVTMDYRQERVTIETDPKTNRILRAMCG</sequence>
<evidence type="ECO:0000313" key="3">
    <source>
        <dbReference type="Proteomes" id="UP000012429"/>
    </source>
</evidence>
<gene>
    <name evidence="2" type="ORF">RHSP_65344</name>
</gene>
<keyword evidence="3" id="KW-1185">Reference proteome</keyword>
<name>N6V5V8_9HYPH</name>
<proteinExistence type="predicted"/>
<dbReference type="EMBL" id="AQHN01000016">
    <property type="protein sequence ID" value="ENN88536.1"/>
    <property type="molecule type" value="Genomic_DNA"/>
</dbReference>
<evidence type="ECO:0000313" key="2">
    <source>
        <dbReference type="EMBL" id="ENN88536.1"/>
    </source>
</evidence>
<dbReference type="Gene3D" id="3.30.10.10">
    <property type="entry name" value="Trypsin Inhibitor V, subunit A"/>
    <property type="match status" value="1"/>
</dbReference>
<evidence type="ECO:0008006" key="4">
    <source>
        <dbReference type="Google" id="ProtNLM"/>
    </source>
</evidence>
<accession>N6V5V8</accession>
<comment type="caution">
    <text evidence="2">The sequence shown here is derived from an EMBL/GenBank/DDBJ whole genome shotgun (WGS) entry which is preliminary data.</text>
</comment>
<dbReference type="RefSeq" id="WP_004111116.1">
    <property type="nucleotide sequence ID" value="NZ_AQHN01000016.1"/>
</dbReference>
<dbReference type="InterPro" id="IPR021719">
    <property type="entry name" value="Prot_inh_I78"/>
</dbReference>
<dbReference type="AlphaFoldDB" id="N6V5V8"/>
<reference evidence="2 3" key="1">
    <citation type="journal article" date="2012" name="BMC Genomics">
        <title>Genomic basis of broad host range and environmental adaptability of Rhizobium tropici CIAT 899 and Rhizobium sp. PRF 81 which are used in inoculants for common bean (Phaseolus vulgaris L.).</title>
        <authorList>
            <person name="Ormeno-Orrillo E."/>
            <person name="Menna P."/>
            <person name="Almeida L.G."/>
            <person name="Ollero F.J."/>
            <person name="Nicolas M.F."/>
            <person name="Pains Rodrigues E."/>
            <person name="Shigueyoshi Nakatani A."/>
            <person name="Silva Batista J.S."/>
            <person name="Oliveira Chueire L.M."/>
            <person name="Souza R.C."/>
            <person name="Ribeiro Vasconcelos A.T."/>
            <person name="Megias M."/>
            <person name="Hungria M."/>
            <person name="Martinez-Romero E."/>
        </authorList>
    </citation>
    <scope>NUCLEOTIDE SEQUENCE [LARGE SCALE GENOMIC DNA]</scope>
    <source>
        <strain evidence="2 3">PRF 81</strain>
    </source>
</reference>
<feature type="chain" id="PRO_5004126388" description="Peptidase inhibitor I78 family protein" evidence="1">
    <location>
        <begin position="33"/>
        <end position="102"/>
    </location>
</feature>
<keyword evidence="1" id="KW-0732">Signal</keyword>
<evidence type="ECO:0000256" key="1">
    <source>
        <dbReference type="SAM" id="SignalP"/>
    </source>
</evidence>
<organism evidence="2 3">
    <name type="scientific">Rhizobium freirei PRF 81</name>
    <dbReference type="NCBI Taxonomy" id="363754"/>
    <lineage>
        <taxon>Bacteria</taxon>
        <taxon>Pseudomonadati</taxon>
        <taxon>Pseudomonadota</taxon>
        <taxon>Alphaproteobacteria</taxon>
        <taxon>Hyphomicrobiales</taxon>
        <taxon>Rhizobiaceae</taxon>
        <taxon>Rhizobium/Agrobacterium group</taxon>
        <taxon>Rhizobium</taxon>
    </lineage>
</organism>
<feature type="signal peptide" evidence="1">
    <location>
        <begin position="1"/>
        <end position="32"/>
    </location>
</feature>
<protein>
    <recommendedName>
        <fullName evidence="4">Peptidase inhibitor I78 family protein</fullName>
    </recommendedName>
</protein>
<dbReference type="PATRIC" id="fig|363754.4.peg.1410"/>
<dbReference type="Pfam" id="PF11720">
    <property type="entry name" value="Inhibitor_I78"/>
    <property type="match status" value="1"/>
</dbReference>
<dbReference type="Proteomes" id="UP000012429">
    <property type="component" value="Unassembled WGS sequence"/>
</dbReference>